<reference evidence="2 3" key="1">
    <citation type="journal article" date="2019" name="Int. J. Syst. Evol. Microbiol.">
        <title>The Global Catalogue of Microorganisms (GCM) 10K type strain sequencing project: providing services to taxonomists for standard genome sequencing and annotation.</title>
        <authorList>
            <consortium name="The Broad Institute Genomics Platform"/>
            <consortium name="The Broad Institute Genome Sequencing Center for Infectious Disease"/>
            <person name="Wu L."/>
            <person name="Ma J."/>
        </authorList>
    </citation>
    <scope>NUCLEOTIDE SEQUENCE [LARGE SCALE GENOMIC DNA]</scope>
    <source>
        <strain evidence="2 3">CGMCC 1.12125</strain>
    </source>
</reference>
<keyword evidence="1" id="KW-0472">Membrane</keyword>
<dbReference type="Proteomes" id="UP001597119">
    <property type="component" value="Unassembled WGS sequence"/>
</dbReference>
<keyword evidence="1" id="KW-0812">Transmembrane</keyword>
<evidence type="ECO:0000313" key="2">
    <source>
        <dbReference type="EMBL" id="MFD1586422.1"/>
    </source>
</evidence>
<feature type="transmembrane region" description="Helical" evidence="1">
    <location>
        <begin position="137"/>
        <end position="160"/>
    </location>
</feature>
<keyword evidence="3" id="KW-1185">Reference proteome</keyword>
<feature type="transmembrane region" description="Helical" evidence="1">
    <location>
        <begin position="102"/>
        <end position="125"/>
    </location>
</feature>
<keyword evidence="1" id="KW-1133">Transmembrane helix</keyword>
<protein>
    <submittedName>
        <fullName evidence="2">Uncharacterized protein</fullName>
    </submittedName>
</protein>
<comment type="caution">
    <text evidence="2">The sequence shown here is derived from an EMBL/GenBank/DDBJ whole genome shotgun (WGS) entry which is preliminary data.</text>
</comment>
<name>A0ABD6CAX6_9EURY</name>
<feature type="transmembrane region" description="Helical" evidence="1">
    <location>
        <begin position="62"/>
        <end position="82"/>
    </location>
</feature>
<evidence type="ECO:0000313" key="3">
    <source>
        <dbReference type="Proteomes" id="UP001597119"/>
    </source>
</evidence>
<accession>A0ABD6CAX6</accession>
<dbReference type="AlphaFoldDB" id="A0ABD6CAX6"/>
<gene>
    <name evidence="2" type="ORF">ACFR9U_05475</name>
</gene>
<feature type="transmembrane region" description="Helical" evidence="1">
    <location>
        <begin position="20"/>
        <end position="39"/>
    </location>
</feature>
<evidence type="ECO:0000256" key="1">
    <source>
        <dbReference type="SAM" id="Phobius"/>
    </source>
</evidence>
<sequence>MSRVRDGALALSRRVAPWQVLIVSAVVTVLLPLDILLMIEDPIFVWHDDQLLFVFTSGIDTWVPPLSVTAIAFGFGMAGAHVGTSASEQPRRTAAIGIAAGYLRWVVAFVGLSLGSLQLAGYAAVAVTGGPFWYGLVFFWLLFSAVAAIVFTTGVGVGFLSKYVR</sequence>
<proteinExistence type="predicted"/>
<dbReference type="RefSeq" id="WP_247379757.1">
    <property type="nucleotide sequence ID" value="NZ_JALLGV010000007.1"/>
</dbReference>
<organism evidence="2 3">
    <name type="scientific">Halorientalis brevis</name>
    <dbReference type="NCBI Taxonomy" id="1126241"/>
    <lineage>
        <taxon>Archaea</taxon>
        <taxon>Methanobacteriati</taxon>
        <taxon>Methanobacteriota</taxon>
        <taxon>Stenosarchaea group</taxon>
        <taxon>Halobacteria</taxon>
        <taxon>Halobacteriales</taxon>
        <taxon>Haloarculaceae</taxon>
        <taxon>Halorientalis</taxon>
    </lineage>
</organism>
<dbReference type="EMBL" id="JBHUDJ010000002">
    <property type="protein sequence ID" value="MFD1586422.1"/>
    <property type="molecule type" value="Genomic_DNA"/>
</dbReference>